<evidence type="ECO:0000313" key="3">
    <source>
        <dbReference type="Proteomes" id="UP000481861"/>
    </source>
</evidence>
<keyword evidence="3" id="KW-1185">Reference proteome</keyword>
<proteinExistence type="predicted"/>
<gene>
    <name evidence="2" type="ORF">BDV95DRAFT_568054</name>
</gene>
<organism evidence="2 3">
    <name type="scientific">Massariosphaeria phaeospora</name>
    <dbReference type="NCBI Taxonomy" id="100035"/>
    <lineage>
        <taxon>Eukaryota</taxon>
        <taxon>Fungi</taxon>
        <taxon>Dikarya</taxon>
        <taxon>Ascomycota</taxon>
        <taxon>Pezizomycotina</taxon>
        <taxon>Dothideomycetes</taxon>
        <taxon>Pleosporomycetidae</taxon>
        <taxon>Pleosporales</taxon>
        <taxon>Pleosporales incertae sedis</taxon>
        <taxon>Massariosphaeria</taxon>
    </lineage>
</organism>
<feature type="compositionally biased region" description="Acidic residues" evidence="1">
    <location>
        <begin position="72"/>
        <end position="82"/>
    </location>
</feature>
<protein>
    <submittedName>
        <fullName evidence="2">Uncharacterized protein</fullName>
    </submittedName>
</protein>
<comment type="caution">
    <text evidence="2">The sequence shown here is derived from an EMBL/GenBank/DDBJ whole genome shotgun (WGS) entry which is preliminary data.</text>
</comment>
<evidence type="ECO:0000313" key="2">
    <source>
        <dbReference type="EMBL" id="KAF2872806.1"/>
    </source>
</evidence>
<name>A0A7C8I9Q9_9PLEO</name>
<dbReference type="Proteomes" id="UP000481861">
    <property type="component" value="Unassembled WGS sequence"/>
</dbReference>
<dbReference type="EMBL" id="JAADJZ010000008">
    <property type="protein sequence ID" value="KAF2872806.1"/>
    <property type="molecule type" value="Genomic_DNA"/>
</dbReference>
<evidence type="ECO:0000256" key="1">
    <source>
        <dbReference type="SAM" id="MobiDB-lite"/>
    </source>
</evidence>
<feature type="region of interest" description="Disordered" evidence="1">
    <location>
        <begin position="70"/>
        <end position="112"/>
    </location>
</feature>
<reference evidence="2 3" key="1">
    <citation type="submission" date="2020-01" db="EMBL/GenBank/DDBJ databases">
        <authorList>
            <consortium name="DOE Joint Genome Institute"/>
            <person name="Haridas S."/>
            <person name="Albert R."/>
            <person name="Binder M."/>
            <person name="Bloem J."/>
            <person name="Labutti K."/>
            <person name="Salamov A."/>
            <person name="Andreopoulos B."/>
            <person name="Baker S.E."/>
            <person name="Barry K."/>
            <person name="Bills G."/>
            <person name="Bluhm B.H."/>
            <person name="Cannon C."/>
            <person name="Castanera R."/>
            <person name="Culley D.E."/>
            <person name="Daum C."/>
            <person name="Ezra D."/>
            <person name="Gonzalez J.B."/>
            <person name="Henrissat B."/>
            <person name="Kuo A."/>
            <person name="Liang C."/>
            <person name="Lipzen A."/>
            <person name="Lutzoni F."/>
            <person name="Magnuson J."/>
            <person name="Mondo S."/>
            <person name="Nolan M."/>
            <person name="Ohm R."/>
            <person name="Pangilinan J."/>
            <person name="Park H.-J.H."/>
            <person name="Ramirez L."/>
            <person name="Alfaro M."/>
            <person name="Sun H."/>
            <person name="Tritt A."/>
            <person name="Yoshinaga Y."/>
            <person name="Zwiers L.-H.L."/>
            <person name="Turgeon B.G."/>
            <person name="Goodwin S.B."/>
            <person name="Spatafora J.W."/>
            <person name="Crous P.W."/>
            <person name="Grigoriev I.V."/>
        </authorList>
    </citation>
    <scope>NUCLEOTIDE SEQUENCE [LARGE SCALE GENOMIC DNA]</scope>
    <source>
        <strain evidence="2 3">CBS 611.86</strain>
    </source>
</reference>
<sequence length="194" mass="22201">MEQNNNTFAALVTPTKQKYSSNSSFLSLNIVPSRQGAACSHNKSSVKRHNPKLSSVDQTLLEIKSLKAADQNYEDTDPDSENEPAALARPREHRSSTADPTTTPPRPTAKAVTTAPWVTKKLFEEKKKIKRLRLRIHNAWTVRTLCRACAKFTRLRGYLQLLVKAHNEVYEHSLKRRLVERKKKKNKKQNSKRN</sequence>
<dbReference type="AlphaFoldDB" id="A0A7C8I9Q9"/>
<accession>A0A7C8I9Q9</accession>